<dbReference type="PROSITE" id="PS51257">
    <property type="entry name" value="PROKAR_LIPOPROTEIN"/>
    <property type="match status" value="1"/>
</dbReference>
<dbReference type="InterPro" id="IPR050966">
    <property type="entry name" value="Glutamyl_endopeptidase"/>
</dbReference>
<gene>
    <name evidence="2" type="ORF">POL68_27580</name>
</gene>
<dbReference type="InterPro" id="IPR018114">
    <property type="entry name" value="TRYPSIN_HIS"/>
</dbReference>
<organism evidence="2 3">
    <name type="scientific">Stigmatella ashevillensis</name>
    <dbReference type="NCBI Taxonomy" id="2995309"/>
    <lineage>
        <taxon>Bacteria</taxon>
        <taxon>Pseudomonadati</taxon>
        <taxon>Myxococcota</taxon>
        <taxon>Myxococcia</taxon>
        <taxon>Myxococcales</taxon>
        <taxon>Cystobacterineae</taxon>
        <taxon>Archangiaceae</taxon>
        <taxon>Stigmatella</taxon>
    </lineage>
</organism>
<keyword evidence="3" id="KW-1185">Reference proteome</keyword>
<dbReference type="EMBL" id="JAQNDM010000002">
    <property type="protein sequence ID" value="MDC0712259.1"/>
    <property type="molecule type" value="Genomic_DNA"/>
</dbReference>
<dbReference type="PANTHER" id="PTHR15462">
    <property type="entry name" value="SERINE PROTEASE"/>
    <property type="match status" value="1"/>
</dbReference>
<dbReference type="Gene3D" id="2.60.120.380">
    <property type="match status" value="1"/>
</dbReference>
<dbReference type="InterPro" id="IPR043504">
    <property type="entry name" value="Peptidase_S1_PA_chymotrypsin"/>
</dbReference>
<comment type="caution">
    <text evidence="2">The sequence shown here is derived from an EMBL/GenBank/DDBJ whole genome shotgun (WGS) entry which is preliminary data.</text>
</comment>
<evidence type="ECO:0000313" key="2">
    <source>
        <dbReference type="EMBL" id="MDC0712259.1"/>
    </source>
</evidence>
<evidence type="ECO:0000313" key="3">
    <source>
        <dbReference type="Proteomes" id="UP001221838"/>
    </source>
</evidence>
<keyword evidence="2" id="KW-0378">Hydrolase</keyword>
<keyword evidence="2" id="KW-0645">Protease</keyword>
<keyword evidence="1" id="KW-0732">Signal</keyword>
<dbReference type="Gene3D" id="2.40.10.10">
    <property type="entry name" value="Trypsin-like serine proteases"/>
    <property type="match status" value="2"/>
</dbReference>
<dbReference type="GO" id="GO:0008233">
    <property type="term" value="F:peptidase activity"/>
    <property type="evidence" value="ECO:0007669"/>
    <property type="project" value="UniProtKB-KW"/>
</dbReference>
<dbReference type="SUPFAM" id="SSF50494">
    <property type="entry name" value="Trypsin-like serine proteases"/>
    <property type="match status" value="1"/>
</dbReference>
<dbReference type="Pfam" id="PF13365">
    <property type="entry name" value="Trypsin_2"/>
    <property type="match status" value="1"/>
</dbReference>
<protein>
    <submittedName>
        <fullName evidence="2">Serine protease</fullName>
    </submittedName>
</protein>
<evidence type="ECO:0000256" key="1">
    <source>
        <dbReference type="ARBA" id="ARBA00022729"/>
    </source>
</evidence>
<sequence>MRWWKRGIPLEKHSWLLAVLATTSVSCRDGSSSKASETLKEAKAAAVYGTDNRTDVYAYADSTLRNRAVQSTVALMHSGELNVSNPNNITFKAQTLGAAYNLCSGERFWSDPVPAFCSGTLIDDDLVLTAGHCIATAADCASTRFVFKFYKADYYSLATVTTADIFSCQDIVVRAQGVANGQTLDYAIVRLDRPATPRFAPAPLRAGSRPMGTGQKVAVIGASSGTPLKIDASGTVLEPNASVLDYFVAATDTFNGNSGAGVYEQGGSNLAGILVRGDKDYAYSSSTGSCRVARVCGELGCRGEDVTYVRPAIEAYCEAASSPRLCPPGEASPPPNTYDFIATHTQTAQQNTVNKKVSLAAGEKLFIGTCGMGSQLASASGDTYLRVFDPSGTEAASNDDACGSRASLIDFTAQSEGEHEIRVGCHGDESCSGTVAWGRYSMDGTHDYSASNTASATQNTINWDLHLLAGQTLTIGTCGVEGASGSGDTYLRLYGPAGTNVASNDDSCGGTLTKIIYTVPPDATGLYQVRAGCYSYGSCSGTVTWTIQ</sequence>
<accession>A0ABT5DF05</accession>
<reference evidence="2 3" key="1">
    <citation type="submission" date="2022-11" db="EMBL/GenBank/DDBJ databases">
        <title>Minimal conservation of predation-associated metabolite biosynthetic gene clusters underscores biosynthetic potential of Myxococcota including descriptions for ten novel species: Archangium lansinium sp. nov., Myxococcus landrumus sp. nov., Nannocystis bai.</title>
        <authorList>
            <person name="Ahearne A."/>
            <person name="Stevens C."/>
            <person name="Dowd S."/>
        </authorList>
    </citation>
    <scope>NUCLEOTIDE SEQUENCE [LARGE SCALE GENOMIC DNA]</scope>
    <source>
        <strain evidence="2 3">NCWAL01</strain>
    </source>
</reference>
<dbReference type="PROSITE" id="PS00134">
    <property type="entry name" value="TRYPSIN_HIS"/>
    <property type="match status" value="1"/>
</dbReference>
<name>A0ABT5DF05_9BACT</name>
<dbReference type="GO" id="GO:0006508">
    <property type="term" value="P:proteolysis"/>
    <property type="evidence" value="ECO:0007669"/>
    <property type="project" value="UniProtKB-KW"/>
</dbReference>
<dbReference type="InterPro" id="IPR009003">
    <property type="entry name" value="Peptidase_S1_PA"/>
</dbReference>
<dbReference type="RefSeq" id="WP_272142335.1">
    <property type="nucleotide sequence ID" value="NZ_JAQNDM010000002.1"/>
</dbReference>
<proteinExistence type="predicted"/>
<dbReference type="PANTHER" id="PTHR15462:SF8">
    <property type="entry name" value="SERINE PROTEASE"/>
    <property type="match status" value="1"/>
</dbReference>
<dbReference type="Proteomes" id="UP001221838">
    <property type="component" value="Unassembled WGS sequence"/>
</dbReference>